<evidence type="ECO:0000256" key="5">
    <source>
        <dbReference type="SAM" id="SignalP"/>
    </source>
</evidence>
<keyword evidence="5" id="KW-0732">Signal</keyword>
<dbReference type="AlphaFoldDB" id="A0A5C5WLI3"/>
<feature type="chain" id="PRO_5022815263" evidence="5">
    <location>
        <begin position="25"/>
        <end position="1156"/>
    </location>
</feature>
<evidence type="ECO:0000313" key="8">
    <source>
        <dbReference type="Proteomes" id="UP000317243"/>
    </source>
</evidence>
<dbReference type="InterPro" id="IPR013428">
    <property type="entry name" value="Membrane-bound_put_N"/>
</dbReference>
<dbReference type="SUPFAM" id="SSF48371">
    <property type="entry name" value="ARM repeat"/>
    <property type="match status" value="1"/>
</dbReference>
<dbReference type="GO" id="GO:0020037">
    <property type="term" value="F:heme binding"/>
    <property type="evidence" value="ECO:0007669"/>
    <property type="project" value="InterPro"/>
</dbReference>
<evidence type="ECO:0000256" key="1">
    <source>
        <dbReference type="ARBA" id="ARBA00022617"/>
    </source>
</evidence>
<dbReference type="InterPro" id="IPR055557">
    <property type="entry name" value="DUF7133"/>
</dbReference>
<feature type="signal peptide" evidence="5">
    <location>
        <begin position="1"/>
        <end position="24"/>
    </location>
</feature>
<comment type="caution">
    <text evidence="7">The sequence shown here is derived from an EMBL/GenBank/DDBJ whole genome shotgun (WGS) entry which is preliminary data.</text>
</comment>
<evidence type="ECO:0000256" key="4">
    <source>
        <dbReference type="PROSITE-ProRule" id="PRU00433"/>
    </source>
</evidence>
<proteinExistence type="predicted"/>
<dbReference type="InterPro" id="IPR011042">
    <property type="entry name" value="6-blade_b-propeller_TolB-like"/>
</dbReference>
<dbReference type="InterPro" id="IPR009056">
    <property type="entry name" value="Cyt_c-like_dom"/>
</dbReference>
<dbReference type="PANTHER" id="PTHR33546:SF1">
    <property type="entry name" value="LARGE, MULTIFUNCTIONAL SECRETED PROTEIN"/>
    <property type="match status" value="1"/>
</dbReference>
<dbReference type="Pfam" id="PF00034">
    <property type="entry name" value="Cytochrom_C"/>
    <property type="match status" value="1"/>
</dbReference>
<dbReference type="SUPFAM" id="SSF46626">
    <property type="entry name" value="Cytochrome c"/>
    <property type="match status" value="1"/>
</dbReference>
<dbReference type="GO" id="GO:0009055">
    <property type="term" value="F:electron transfer activity"/>
    <property type="evidence" value="ECO:0007669"/>
    <property type="project" value="InterPro"/>
</dbReference>
<accession>A0A5C5WLI3</accession>
<dbReference type="SUPFAM" id="SSF50952">
    <property type="entry name" value="Soluble quinoprotein glucose dehydrogenase"/>
    <property type="match status" value="1"/>
</dbReference>
<dbReference type="InterPro" id="IPR011989">
    <property type="entry name" value="ARM-like"/>
</dbReference>
<reference evidence="7 8" key="1">
    <citation type="submission" date="2019-02" db="EMBL/GenBank/DDBJ databases">
        <title>Deep-cultivation of Planctomycetes and their phenomic and genomic characterization uncovers novel biology.</title>
        <authorList>
            <person name="Wiegand S."/>
            <person name="Jogler M."/>
            <person name="Boedeker C."/>
            <person name="Pinto D."/>
            <person name="Vollmers J."/>
            <person name="Rivas-Marin E."/>
            <person name="Kohn T."/>
            <person name="Peeters S.H."/>
            <person name="Heuer A."/>
            <person name="Rast P."/>
            <person name="Oberbeckmann S."/>
            <person name="Bunk B."/>
            <person name="Jeske O."/>
            <person name="Meyerdierks A."/>
            <person name="Storesund J.E."/>
            <person name="Kallscheuer N."/>
            <person name="Luecker S."/>
            <person name="Lage O.M."/>
            <person name="Pohl T."/>
            <person name="Merkel B.J."/>
            <person name="Hornburger P."/>
            <person name="Mueller R.-W."/>
            <person name="Bruemmer F."/>
            <person name="Labrenz M."/>
            <person name="Spormann A.M."/>
            <person name="Op Den Camp H."/>
            <person name="Overmann J."/>
            <person name="Amann R."/>
            <person name="Jetten M.S.M."/>
            <person name="Mascher T."/>
            <person name="Medema M.H."/>
            <person name="Devos D.P."/>
            <person name="Kaster A.-K."/>
            <person name="Ovreas L."/>
            <person name="Rohde M."/>
            <person name="Galperin M.Y."/>
            <person name="Jogler C."/>
        </authorList>
    </citation>
    <scope>NUCLEOTIDE SEQUENCE [LARGE SCALE GENOMIC DNA]</scope>
    <source>
        <strain evidence="7 8">KOR42</strain>
    </source>
</reference>
<keyword evidence="3 4" id="KW-0408">Iron</keyword>
<dbReference type="InterPro" id="IPR011041">
    <property type="entry name" value="Quinoprot_gluc/sorb_DH_b-prop"/>
</dbReference>
<name>A0A5C5WLI3_9PLAN</name>
<dbReference type="NCBIfam" id="TIGR02604">
    <property type="entry name" value="Piru_Ver_Nterm"/>
    <property type="match status" value="1"/>
</dbReference>
<dbReference type="Proteomes" id="UP000317243">
    <property type="component" value="Unassembled WGS sequence"/>
</dbReference>
<dbReference type="EMBL" id="SIHI01000012">
    <property type="protein sequence ID" value="TWT51644.1"/>
    <property type="molecule type" value="Genomic_DNA"/>
</dbReference>
<dbReference type="Pfam" id="PF23500">
    <property type="entry name" value="DUF7133"/>
    <property type="match status" value="1"/>
</dbReference>
<organism evidence="7 8">
    <name type="scientific">Thalassoglobus neptunius</name>
    <dbReference type="NCBI Taxonomy" id="1938619"/>
    <lineage>
        <taxon>Bacteria</taxon>
        <taxon>Pseudomonadati</taxon>
        <taxon>Planctomycetota</taxon>
        <taxon>Planctomycetia</taxon>
        <taxon>Planctomycetales</taxon>
        <taxon>Planctomycetaceae</taxon>
        <taxon>Thalassoglobus</taxon>
    </lineage>
</organism>
<sequence length="1156" mass="127345" precursor="true">MLKLRIRLLGIVLIALSGLRSVQGQDFGQQVRETDPLTPDEERLQFAVPEGFEVQLFASEPDIQKPMNLAFDARGRLWMSGSNDYPFPNFTEEATDSIRVLEDTDGDGRADKFTTFVEGITIPIGLYPYKDGVIAFSIPNITFYRDTDGDGISDTSEVLYGPFDYSRDTHGLNNSFRRGMDGWMYACHGFNNQSSVAGKDGNTVSMQSGNTYRFRIDGSRIEHIGHGQVNPFGMAFDAWGDLYSSDCHTKPVTLLLKGGYYESFGKPHDGLGYVPPVMGHLHGSTAIAGLTIYTDDRYPEAYRDNLFVGNVMTSRIHRDTLEYDGSSPRVIEQEDFLVSADPWFRPVDMQCGPDGALYIADFYNRIIGHYEVPLNHPGRDRFRGRIWRVVRTDEAGDEERPQDLTKLTATQLIPLLADPNVPYVSRVVEQLVDRCGTEAVPELKAALKNSDDARQTVGLLWSLARLGGLSDQELAAESESESSLVRVHVQRILETRKNWSAGDQQIASRGLSDSDPMVRRASALAFAGHPDTNVIANLLQAYSQASSSDVQLKHAIKIALKSTCQLSGAYDVVAKLNPKDDEVELLASVSLAVHSTASARFLLSAIDQVELPGDELQTVVRMAARTLESQEIPQLVELARTRYSADLDTQLGLLQSMEEGLRQQGESIPDSMNTWGCEVIARVLHERGPGMGDWQQLANEGSAIGKWDMEWRTREDAQHSQLFMSSLPGGETARGVLMSKPFPIPEKLSFYVCGHLGFPTKEPVMNNYVSLTVEGDDEPVRIAYAPRNDTARRVEWDLEEFAGKTGILKVVDGIDLSAYAWIAIGEISPPVVQLPTQSLAQGRQRLIAASNLSERLGAKEFLKEFGLIAMNPNEAGQVRYAALTLIAGSQSEETPVGLLAVFAEPDVSTVLLNSIADALSTQDEEAQVAVLKTLPLRLQTTFARTLSRSPQGATKLADLIDSGMISPEVLRSDVVVAQVKGTGSSEIINRLDAIRSKLPDGGDSILAMIKARRNSFNAETASISEGAKVFEKNCAACHTIDGKGKQIGPQLDGIGNRGMERLLEDVLAPNRNIDVAFRTRLYVLENGRIYSGLFRREEGNVIVLANQKGEEIQFDKNLVDDEAISPISIMPENWGELIPAEDFNNLMAFLLSQKQK</sequence>
<gene>
    <name evidence="7" type="ORF">KOR42_35320</name>
</gene>
<keyword evidence="2 4" id="KW-0479">Metal-binding</keyword>
<dbReference type="InterPro" id="IPR013427">
    <property type="entry name" value="Haem-bd_dom_put"/>
</dbReference>
<evidence type="ECO:0000259" key="6">
    <source>
        <dbReference type="PROSITE" id="PS51007"/>
    </source>
</evidence>
<protein>
    <submittedName>
        <fullName evidence="7">Cytochrome c</fullName>
    </submittedName>
</protein>
<evidence type="ECO:0000256" key="2">
    <source>
        <dbReference type="ARBA" id="ARBA00022723"/>
    </source>
</evidence>
<dbReference type="Gene3D" id="1.10.760.10">
    <property type="entry name" value="Cytochrome c-like domain"/>
    <property type="match status" value="1"/>
</dbReference>
<keyword evidence="1 4" id="KW-0349">Heme</keyword>
<keyword evidence="8" id="KW-1185">Reference proteome</keyword>
<evidence type="ECO:0000256" key="3">
    <source>
        <dbReference type="ARBA" id="ARBA00023004"/>
    </source>
</evidence>
<dbReference type="InterPro" id="IPR016024">
    <property type="entry name" value="ARM-type_fold"/>
</dbReference>
<dbReference type="PANTHER" id="PTHR33546">
    <property type="entry name" value="LARGE, MULTIFUNCTIONAL SECRETED PROTEIN-RELATED"/>
    <property type="match status" value="1"/>
</dbReference>
<dbReference type="Gene3D" id="1.25.10.10">
    <property type="entry name" value="Leucine-rich Repeat Variant"/>
    <property type="match status" value="1"/>
</dbReference>
<feature type="domain" description="Cytochrome c" evidence="6">
    <location>
        <begin position="1021"/>
        <end position="1154"/>
    </location>
</feature>
<dbReference type="GO" id="GO:0046872">
    <property type="term" value="F:metal ion binding"/>
    <property type="evidence" value="ECO:0007669"/>
    <property type="project" value="UniProtKB-KW"/>
</dbReference>
<dbReference type="NCBIfam" id="TIGR02603">
    <property type="entry name" value="CxxCH_TIGR02603"/>
    <property type="match status" value="1"/>
</dbReference>
<evidence type="ECO:0000313" key="7">
    <source>
        <dbReference type="EMBL" id="TWT51644.1"/>
    </source>
</evidence>
<dbReference type="Gene3D" id="2.120.10.30">
    <property type="entry name" value="TolB, C-terminal domain"/>
    <property type="match status" value="1"/>
</dbReference>
<dbReference type="InterPro" id="IPR036909">
    <property type="entry name" value="Cyt_c-like_dom_sf"/>
</dbReference>
<dbReference type="PROSITE" id="PS51007">
    <property type="entry name" value="CYTC"/>
    <property type="match status" value="1"/>
</dbReference>